<accession>G7Y7M8</accession>
<sequence>MVVGLRGIWWVQRHVESKRSVERLRSAPLQKVYLIRRAGALSRRLLEMSEVVTGGELLKGSYEEVAIFRRTRWATVDHTKKERIGPEQRDLNSQCIAKRCKSGIREDNLDRQGRIVFRPVGARSVRIFYIWRTVIFPLGGNFDYCDLRLFQYRLLDDQICCSGIWDKLVSVWFLGHFGALYVELETVQCLRRELTGRKTRDSKPISASRLLLSRLRQPEST</sequence>
<evidence type="ECO:0000313" key="2">
    <source>
        <dbReference type="Proteomes" id="UP000008909"/>
    </source>
</evidence>
<protein>
    <submittedName>
        <fullName evidence="1">Uncharacterized protein</fullName>
    </submittedName>
</protein>
<dbReference type="Proteomes" id="UP000008909">
    <property type="component" value="Unassembled WGS sequence"/>
</dbReference>
<reference key="2">
    <citation type="submission" date="2011-10" db="EMBL/GenBank/DDBJ databases">
        <title>The genome and transcriptome sequence of Clonorchis sinensis provide insights into the carcinogenic liver fluke.</title>
        <authorList>
            <person name="Wang X."/>
            <person name="Huang Y."/>
            <person name="Chen W."/>
            <person name="Liu H."/>
            <person name="Guo L."/>
            <person name="Chen Y."/>
            <person name="Luo F."/>
            <person name="Zhou W."/>
            <person name="Sun J."/>
            <person name="Mao Q."/>
            <person name="Liang P."/>
            <person name="Zhou C."/>
            <person name="Tian Y."/>
            <person name="Men J."/>
            <person name="Lv X."/>
            <person name="Huang L."/>
            <person name="Zhou J."/>
            <person name="Hu Y."/>
            <person name="Li R."/>
            <person name="Zhang F."/>
            <person name="Lei H."/>
            <person name="Li X."/>
            <person name="Hu X."/>
            <person name="Liang C."/>
            <person name="Xu J."/>
            <person name="Wu Z."/>
            <person name="Yu X."/>
        </authorList>
    </citation>
    <scope>NUCLEOTIDE SEQUENCE</scope>
    <source>
        <strain>Henan</strain>
    </source>
</reference>
<name>G7Y7M8_CLOSI</name>
<gene>
    <name evidence="1" type="ORF">CLF_102271</name>
</gene>
<reference evidence="1" key="1">
    <citation type="journal article" date="2011" name="Genome Biol.">
        <title>The draft genome of the carcinogenic human liver fluke Clonorchis sinensis.</title>
        <authorList>
            <person name="Wang X."/>
            <person name="Chen W."/>
            <person name="Huang Y."/>
            <person name="Sun J."/>
            <person name="Men J."/>
            <person name="Liu H."/>
            <person name="Luo F."/>
            <person name="Guo L."/>
            <person name="Lv X."/>
            <person name="Deng C."/>
            <person name="Zhou C."/>
            <person name="Fan Y."/>
            <person name="Li X."/>
            <person name="Huang L."/>
            <person name="Hu Y."/>
            <person name="Liang C."/>
            <person name="Hu X."/>
            <person name="Xu J."/>
            <person name="Yu X."/>
        </authorList>
    </citation>
    <scope>NUCLEOTIDE SEQUENCE [LARGE SCALE GENOMIC DNA]</scope>
    <source>
        <strain evidence="1">Henan</strain>
    </source>
</reference>
<dbReference type="AlphaFoldDB" id="G7Y7M8"/>
<evidence type="ECO:0000313" key="1">
    <source>
        <dbReference type="EMBL" id="GAA48963.1"/>
    </source>
</evidence>
<proteinExistence type="predicted"/>
<keyword evidence="2" id="KW-1185">Reference proteome</keyword>
<dbReference type="EMBL" id="DF142921">
    <property type="protein sequence ID" value="GAA48963.1"/>
    <property type="molecule type" value="Genomic_DNA"/>
</dbReference>
<organism evidence="1 2">
    <name type="scientific">Clonorchis sinensis</name>
    <name type="common">Chinese liver fluke</name>
    <dbReference type="NCBI Taxonomy" id="79923"/>
    <lineage>
        <taxon>Eukaryota</taxon>
        <taxon>Metazoa</taxon>
        <taxon>Spiralia</taxon>
        <taxon>Lophotrochozoa</taxon>
        <taxon>Platyhelminthes</taxon>
        <taxon>Trematoda</taxon>
        <taxon>Digenea</taxon>
        <taxon>Opisthorchiida</taxon>
        <taxon>Opisthorchiata</taxon>
        <taxon>Opisthorchiidae</taxon>
        <taxon>Clonorchis</taxon>
    </lineage>
</organism>